<comment type="caution">
    <text evidence="2">The sequence shown here is derived from an EMBL/GenBank/DDBJ whole genome shotgun (WGS) entry which is preliminary data.</text>
</comment>
<dbReference type="EMBL" id="CAMXCT020000271">
    <property type="protein sequence ID" value="CAL1129808.1"/>
    <property type="molecule type" value="Genomic_DNA"/>
</dbReference>
<dbReference type="Proteomes" id="UP001152797">
    <property type="component" value="Unassembled WGS sequence"/>
</dbReference>
<name>A0A9P1BQ29_9DINO</name>
<sequence>MSLLLESEAQFTARAREIGLSPDAIQAIKDAGANPQDVDGFLRNALGRDPSLAENAHVRRLAFEAQTLLVASLRQVIDSKDDGAPKRIGAAERETRMASTRAELGGLTIADENEPSHMLSEKACQIHETNTLKYLEPSACTSRSQEVQGSSKTKAMARRGIAFKFARLMTYEQHNTWVSFLMQSMQREAPPGYNRPSLHQCLVTRQHSLDWGLACDQYAKLQTNPFRWGPCTLLELRVDPTIALYLAPLARAQSSQVSTQRTGPYSSAPKPASAGTFEKKGKGKGKKGKTPPMPVEERNKWHRTANGDPLCFGYNTSNRCDLARDGERCSKGWHLCADPGCLQPHGLQSHPKKALDKQQETGQGM</sequence>
<evidence type="ECO:0008006" key="5">
    <source>
        <dbReference type="Google" id="ProtNLM"/>
    </source>
</evidence>
<feature type="region of interest" description="Disordered" evidence="1">
    <location>
        <begin position="343"/>
        <end position="365"/>
    </location>
</feature>
<gene>
    <name evidence="2" type="ORF">C1SCF055_LOCUS4653</name>
</gene>
<keyword evidence="4" id="KW-1185">Reference proteome</keyword>
<dbReference type="EMBL" id="CAMXCT030000271">
    <property type="protein sequence ID" value="CAL4763745.1"/>
    <property type="molecule type" value="Genomic_DNA"/>
</dbReference>
<reference evidence="3 4" key="2">
    <citation type="submission" date="2024-05" db="EMBL/GenBank/DDBJ databases">
        <authorList>
            <person name="Chen Y."/>
            <person name="Shah S."/>
            <person name="Dougan E. K."/>
            <person name="Thang M."/>
            <person name="Chan C."/>
        </authorList>
    </citation>
    <scope>NUCLEOTIDE SEQUENCE [LARGE SCALE GENOMIC DNA]</scope>
</reference>
<dbReference type="EMBL" id="CAMXCT010000271">
    <property type="protein sequence ID" value="CAI3976433.1"/>
    <property type="molecule type" value="Genomic_DNA"/>
</dbReference>
<evidence type="ECO:0000313" key="4">
    <source>
        <dbReference type="Proteomes" id="UP001152797"/>
    </source>
</evidence>
<dbReference type="OrthoDB" id="446902at2759"/>
<evidence type="ECO:0000256" key="1">
    <source>
        <dbReference type="SAM" id="MobiDB-lite"/>
    </source>
</evidence>
<feature type="compositionally biased region" description="Polar residues" evidence="1">
    <location>
        <begin position="256"/>
        <end position="265"/>
    </location>
</feature>
<evidence type="ECO:0000313" key="2">
    <source>
        <dbReference type="EMBL" id="CAI3976433.1"/>
    </source>
</evidence>
<reference evidence="2" key="1">
    <citation type="submission" date="2022-10" db="EMBL/GenBank/DDBJ databases">
        <authorList>
            <person name="Chen Y."/>
            <person name="Dougan E. K."/>
            <person name="Chan C."/>
            <person name="Rhodes N."/>
            <person name="Thang M."/>
        </authorList>
    </citation>
    <scope>NUCLEOTIDE SEQUENCE</scope>
</reference>
<evidence type="ECO:0000313" key="3">
    <source>
        <dbReference type="EMBL" id="CAL4763745.1"/>
    </source>
</evidence>
<proteinExistence type="predicted"/>
<protein>
    <recommendedName>
        <fullName evidence="5">C3H1-type domain-containing protein</fullName>
    </recommendedName>
</protein>
<organism evidence="2">
    <name type="scientific">Cladocopium goreaui</name>
    <dbReference type="NCBI Taxonomy" id="2562237"/>
    <lineage>
        <taxon>Eukaryota</taxon>
        <taxon>Sar</taxon>
        <taxon>Alveolata</taxon>
        <taxon>Dinophyceae</taxon>
        <taxon>Suessiales</taxon>
        <taxon>Symbiodiniaceae</taxon>
        <taxon>Cladocopium</taxon>
    </lineage>
</organism>
<feature type="region of interest" description="Disordered" evidence="1">
    <location>
        <begin position="256"/>
        <end position="301"/>
    </location>
</feature>
<accession>A0A9P1BQ29</accession>
<dbReference type="AlphaFoldDB" id="A0A9P1BQ29"/>